<dbReference type="InParanoid" id="B4LTC8"/>
<proteinExistence type="predicted"/>
<evidence type="ECO:0000313" key="3">
    <source>
        <dbReference type="Proteomes" id="UP000008792"/>
    </source>
</evidence>
<name>B4LTC8_DROVI</name>
<feature type="region of interest" description="Disordered" evidence="1">
    <location>
        <begin position="292"/>
        <end position="334"/>
    </location>
</feature>
<protein>
    <submittedName>
        <fullName evidence="2">Uncharacterized protein, isoform B</fullName>
    </submittedName>
</protein>
<accession>B4LTC8</accession>
<keyword evidence="3" id="KW-1185">Reference proteome</keyword>
<feature type="compositionally biased region" description="Basic and acidic residues" evidence="1">
    <location>
        <begin position="445"/>
        <end position="455"/>
    </location>
</feature>
<sequence length="578" mass="64373">MNKNVPQVSETGRGVSDRPEGGEESDRWPEASSNPAIKQRACVSCCKNCVVHRLDVESGLRPGSDPQRTADQWDRTDSELQHQDNSWDRNNHEPQPAYTYEPKYKLLANTIDHDYFERPSRRSSTVRNYAEPQGQAHYPPPPPPPPPPPQAQSWSENVDRPCQPPTDAGFGTRLADAQNHPSHQRPTILVIVVNNKNLAGAALNNGYKPVACQVDYREPANQKSVYQDRCSLNGNNPNRSCGPAENQSYWNFNSTYPYPIQEQRTQNGLYDSVSRFDDDECSCSRPNCRGRTGYGQQVSNGSRGQGRRLSFGQSAASGSSGPSGRPSFGQQFRNGSMSQDLRFSYEQPVANGFRDRIRRDTYDMEYEARQRRGSSHSGQGLLCPVCCPTNNERSTGLYGNKGSNRGTGTTIGQGERSFDIAGGKDESFSSITERSVTDPSVTDRSVTDRSVTDRSVADRSVVDRNVTERSTTDQSVACVCDSTCDCDCECALGDLAHTLESLVPNEECLCYLEQLEKAKKAKARKKKQRKPKVVYDRFASPPFVIEPKTFCLGCCNRSCCHSCYGHCCNSYYPWCLTR</sequence>
<evidence type="ECO:0000313" key="2">
    <source>
        <dbReference type="EMBL" id="EDW63898.2"/>
    </source>
</evidence>
<dbReference type="SUPFAM" id="SSF101447">
    <property type="entry name" value="Formin homology 2 domain (FH2 domain)"/>
    <property type="match status" value="1"/>
</dbReference>
<evidence type="ECO:0000256" key="1">
    <source>
        <dbReference type="SAM" id="MobiDB-lite"/>
    </source>
</evidence>
<feature type="region of interest" description="Disordered" evidence="1">
    <location>
        <begin position="1"/>
        <end position="36"/>
    </location>
</feature>
<feature type="compositionally biased region" description="Basic and acidic residues" evidence="1">
    <location>
        <begin position="71"/>
        <end position="92"/>
    </location>
</feature>
<dbReference type="OrthoDB" id="7873202at2759"/>
<feature type="compositionally biased region" description="Basic and acidic residues" evidence="1">
    <location>
        <begin position="15"/>
        <end position="29"/>
    </location>
</feature>
<dbReference type="EMBL" id="CH940649">
    <property type="protein sequence ID" value="EDW63898.2"/>
    <property type="molecule type" value="Genomic_DNA"/>
</dbReference>
<dbReference type="AlphaFoldDB" id="B4LTC8"/>
<feature type="compositionally biased region" description="Polar residues" evidence="1">
    <location>
        <begin position="1"/>
        <end position="10"/>
    </location>
</feature>
<feature type="region of interest" description="Disordered" evidence="1">
    <location>
        <begin position="57"/>
        <end position="97"/>
    </location>
</feature>
<feature type="compositionally biased region" description="Basic and acidic residues" evidence="1">
    <location>
        <begin position="416"/>
        <end position="427"/>
    </location>
</feature>
<feature type="compositionally biased region" description="Polar residues" evidence="1">
    <location>
        <begin position="428"/>
        <end position="444"/>
    </location>
</feature>
<feature type="region of interest" description="Disordered" evidence="1">
    <location>
        <begin position="116"/>
        <end position="182"/>
    </location>
</feature>
<gene>
    <name evidence="2" type="primary">Dvir\GJ17159</name>
    <name evidence="2" type="ORF">Dvir_GJ17159</name>
</gene>
<organism evidence="2 3">
    <name type="scientific">Drosophila virilis</name>
    <name type="common">Fruit fly</name>
    <dbReference type="NCBI Taxonomy" id="7244"/>
    <lineage>
        <taxon>Eukaryota</taxon>
        <taxon>Metazoa</taxon>
        <taxon>Ecdysozoa</taxon>
        <taxon>Arthropoda</taxon>
        <taxon>Hexapoda</taxon>
        <taxon>Insecta</taxon>
        <taxon>Pterygota</taxon>
        <taxon>Neoptera</taxon>
        <taxon>Endopterygota</taxon>
        <taxon>Diptera</taxon>
        <taxon>Brachycera</taxon>
        <taxon>Muscomorpha</taxon>
        <taxon>Ephydroidea</taxon>
        <taxon>Drosophilidae</taxon>
        <taxon>Drosophila</taxon>
    </lineage>
</organism>
<feature type="compositionally biased region" description="Pro residues" evidence="1">
    <location>
        <begin position="138"/>
        <end position="150"/>
    </location>
</feature>
<dbReference type="KEGG" id="dvi:6627726"/>
<feature type="region of interest" description="Disordered" evidence="1">
    <location>
        <begin position="397"/>
        <end position="455"/>
    </location>
</feature>
<reference evidence="2 3" key="1">
    <citation type="journal article" date="2007" name="Nature">
        <title>Evolution of genes and genomes on the Drosophila phylogeny.</title>
        <authorList>
            <consortium name="Drosophila 12 Genomes Consortium"/>
            <person name="Clark A.G."/>
            <person name="Eisen M.B."/>
            <person name="Smith D.R."/>
            <person name="Bergman C.M."/>
            <person name="Oliver B."/>
            <person name="Markow T.A."/>
            <person name="Kaufman T.C."/>
            <person name="Kellis M."/>
            <person name="Gelbart W."/>
            <person name="Iyer V.N."/>
            <person name="Pollard D.A."/>
            <person name="Sackton T.B."/>
            <person name="Larracuente A.M."/>
            <person name="Singh N.D."/>
            <person name="Abad J.P."/>
            <person name="Abt D.N."/>
            <person name="Adryan B."/>
            <person name="Aguade M."/>
            <person name="Akashi H."/>
            <person name="Anderson W.W."/>
            <person name="Aquadro C.F."/>
            <person name="Ardell D.H."/>
            <person name="Arguello R."/>
            <person name="Artieri C.G."/>
            <person name="Barbash D.A."/>
            <person name="Barker D."/>
            <person name="Barsanti P."/>
            <person name="Batterham P."/>
            <person name="Batzoglou S."/>
            <person name="Begun D."/>
            <person name="Bhutkar A."/>
            <person name="Blanco E."/>
            <person name="Bosak S.A."/>
            <person name="Bradley R.K."/>
            <person name="Brand A.D."/>
            <person name="Brent M.R."/>
            <person name="Brooks A.N."/>
            <person name="Brown R.H."/>
            <person name="Butlin R.K."/>
            <person name="Caggese C."/>
            <person name="Calvi B.R."/>
            <person name="Bernardo de Carvalho A."/>
            <person name="Caspi A."/>
            <person name="Castrezana S."/>
            <person name="Celniker S.E."/>
            <person name="Chang J.L."/>
            <person name="Chapple C."/>
            <person name="Chatterji S."/>
            <person name="Chinwalla A."/>
            <person name="Civetta A."/>
            <person name="Clifton S.W."/>
            <person name="Comeron J.M."/>
            <person name="Costello J.C."/>
            <person name="Coyne J.A."/>
            <person name="Daub J."/>
            <person name="David R.G."/>
            <person name="Delcher A.L."/>
            <person name="Delehaunty K."/>
            <person name="Do C.B."/>
            <person name="Ebling H."/>
            <person name="Edwards K."/>
            <person name="Eickbush T."/>
            <person name="Evans J.D."/>
            <person name="Filipski A."/>
            <person name="Findeiss S."/>
            <person name="Freyhult E."/>
            <person name="Fulton L."/>
            <person name="Fulton R."/>
            <person name="Garcia A.C."/>
            <person name="Gardiner A."/>
            <person name="Garfield D.A."/>
            <person name="Garvin B.E."/>
            <person name="Gibson G."/>
            <person name="Gilbert D."/>
            <person name="Gnerre S."/>
            <person name="Godfrey J."/>
            <person name="Good R."/>
            <person name="Gotea V."/>
            <person name="Gravely B."/>
            <person name="Greenberg A.J."/>
            <person name="Griffiths-Jones S."/>
            <person name="Gross S."/>
            <person name="Guigo R."/>
            <person name="Gustafson E.A."/>
            <person name="Haerty W."/>
            <person name="Hahn M.W."/>
            <person name="Halligan D.L."/>
            <person name="Halpern A.L."/>
            <person name="Halter G.M."/>
            <person name="Han M.V."/>
            <person name="Heger A."/>
            <person name="Hillier L."/>
            <person name="Hinrichs A.S."/>
            <person name="Holmes I."/>
            <person name="Hoskins R.A."/>
            <person name="Hubisz M.J."/>
            <person name="Hultmark D."/>
            <person name="Huntley M.A."/>
            <person name="Jaffe D.B."/>
            <person name="Jagadeeshan S."/>
            <person name="Jeck W.R."/>
            <person name="Johnson J."/>
            <person name="Jones C.D."/>
            <person name="Jordan W.C."/>
            <person name="Karpen G.H."/>
            <person name="Kataoka E."/>
            <person name="Keightley P.D."/>
            <person name="Kheradpour P."/>
            <person name="Kirkness E.F."/>
            <person name="Koerich L.B."/>
            <person name="Kristiansen K."/>
            <person name="Kudrna D."/>
            <person name="Kulathinal R.J."/>
            <person name="Kumar S."/>
            <person name="Kwok R."/>
            <person name="Lander E."/>
            <person name="Langley C.H."/>
            <person name="Lapoint R."/>
            <person name="Lazzaro B.P."/>
            <person name="Lee S.J."/>
            <person name="Levesque L."/>
            <person name="Li R."/>
            <person name="Lin C.F."/>
            <person name="Lin M.F."/>
            <person name="Lindblad-Toh K."/>
            <person name="Llopart A."/>
            <person name="Long M."/>
            <person name="Low L."/>
            <person name="Lozovsky E."/>
            <person name="Lu J."/>
            <person name="Luo M."/>
            <person name="Machado C.A."/>
            <person name="Makalowski W."/>
            <person name="Marzo M."/>
            <person name="Matsuda M."/>
            <person name="Matzkin L."/>
            <person name="McAllister B."/>
            <person name="McBride C.S."/>
            <person name="McKernan B."/>
            <person name="McKernan K."/>
            <person name="Mendez-Lago M."/>
            <person name="Minx P."/>
            <person name="Mollenhauer M.U."/>
            <person name="Montooth K."/>
            <person name="Mount S.M."/>
            <person name="Mu X."/>
            <person name="Myers E."/>
            <person name="Negre B."/>
            <person name="Newfeld S."/>
            <person name="Nielsen R."/>
            <person name="Noor M.A."/>
            <person name="O'Grady P."/>
            <person name="Pachter L."/>
            <person name="Papaceit M."/>
            <person name="Parisi M.J."/>
            <person name="Parisi M."/>
            <person name="Parts L."/>
            <person name="Pedersen J.S."/>
            <person name="Pesole G."/>
            <person name="Phillippy A.M."/>
            <person name="Ponting C.P."/>
            <person name="Pop M."/>
            <person name="Porcelli D."/>
            <person name="Powell J.R."/>
            <person name="Prohaska S."/>
            <person name="Pruitt K."/>
            <person name="Puig M."/>
            <person name="Quesneville H."/>
            <person name="Ram K.R."/>
            <person name="Rand D."/>
            <person name="Rasmussen M.D."/>
            <person name="Reed L.K."/>
            <person name="Reenan R."/>
            <person name="Reily A."/>
            <person name="Remington K.A."/>
            <person name="Rieger T.T."/>
            <person name="Ritchie M.G."/>
            <person name="Robin C."/>
            <person name="Rogers Y.H."/>
            <person name="Rohde C."/>
            <person name="Rozas J."/>
            <person name="Rubenfield M.J."/>
            <person name="Ruiz A."/>
            <person name="Russo S."/>
            <person name="Salzberg S.L."/>
            <person name="Sanchez-Gracia A."/>
            <person name="Saranga D.J."/>
            <person name="Sato H."/>
            <person name="Schaeffer S.W."/>
            <person name="Schatz M.C."/>
            <person name="Schlenke T."/>
            <person name="Schwartz R."/>
            <person name="Segarra C."/>
            <person name="Singh R.S."/>
            <person name="Sirot L."/>
            <person name="Sirota M."/>
            <person name="Sisneros N.B."/>
            <person name="Smith C.D."/>
            <person name="Smith T.F."/>
            <person name="Spieth J."/>
            <person name="Stage D.E."/>
            <person name="Stark A."/>
            <person name="Stephan W."/>
            <person name="Strausberg R.L."/>
            <person name="Strempel S."/>
            <person name="Sturgill D."/>
            <person name="Sutton G."/>
            <person name="Sutton G.G."/>
            <person name="Tao W."/>
            <person name="Teichmann S."/>
            <person name="Tobari Y.N."/>
            <person name="Tomimura Y."/>
            <person name="Tsolas J.M."/>
            <person name="Valente V.L."/>
            <person name="Venter E."/>
            <person name="Venter J.C."/>
            <person name="Vicario S."/>
            <person name="Vieira F.G."/>
            <person name="Vilella A.J."/>
            <person name="Villasante A."/>
            <person name="Walenz B."/>
            <person name="Wang J."/>
            <person name="Wasserman M."/>
            <person name="Watts T."/>
            <person name="Wilson D."/>
            <person name="Wilson R.K."/>
            <person name="Wing R.A."/>
            <person name="Wolfner M.F."/>
            <person name="Wong A."/>
            <person name="Wong G.K."/>
            <person name="Wu C.I."/>
            <person name="Wu G."/>
            <person name="Yamamoto D."/>
            <person name="Yang H.P."/>
            <person name="Yang S.P."/>
            <person name="Yorke J.A."/>
            <person name="Yoshida K."/>
            <person name="Zdobnov E."/>
            <person name="Zhang P."/>
            <person name="Zhang Y."/>
            <person name="Zimin A.V."/>
            <person name="Baldwin J."/>
            <person name="Abdouelleil A."/>
            <person name="Abdulkadir J."/>
            <person name="Abebe A."/>
            <person name="Abera B."/>
            <person name="Abreu J."/>
            <person name="Acer S.C."/>
            <person name="Aftuck L."/>
            <person name="Alexander A."/>
            <person name="An P."/>
            <person name="Anderson E."/>
            <person name="Anderson S."/>
            <person name="Arachi H."/>
            <person name="Azer M."/>
            <person name="Bachantsang P."/>
            <person name="Barry A."/>
            <person name="Bayul T."/>
            <person name="Berlin A."/>
            <person name="Bessette D."/>
            <person name="Bloom T."/>
            <person name="Blye J."/>
            <person name="Boguslavskiy L."/>
            <person name="Bonnet C."/>
            <person name="Boukhgalter B."/>
            <person name="Bourzgui I."/>
            <person name="Brown A."/>
            <person name="Cahill P."/>
            <person name="Channer S."/>
            <person name="Cheshatsang Y."/>
            <person name="Chuda L."/>
            <person name="Citroen M."/>
            <person name="Collymore A."/>
            <person name="Cooke P."/>
            <person name="Costello M."/>
            <person name="D'Aco K."/>
            <person name="Daza R."/>
            <person name="De Haan G."/>
            <person name="DeGray S."/>
            <person name="DeMaso C."/>
            <person name="Dhargay N."/>
            <person name="Dooley K."/>
            <person name="Dooley E."/>
            <person name="Doricent M."/>
            <person name="Dorje P."/>
            <person name="Dorjee K."/>
            <person name="Dupes A."/>
            <person name="Elong R."/>
            <person name="Falk J."/>
            <person name="Farina A."/>
            <person name="Faro S."/>
            <person name="Ferguson D."/>
            <person name="Fisher S."/>
            <person name="Foley C.D."/>
            <person name="Franke A."/>
            <person name="Friedrich D."/>
            <person name="Gadbois L."/>
            <person name="Gearin G."/>
            <person name="Gearin C.R."/>
            <person name="Giannoukos G."/>
            <person name="Goode T."/>
            <person name="Graham J."/>
            <person name="Grandbois E."/>
            <person name="Grewal S."/>
            <person name="Gyaltsen K."/>
            <person name="Hafez N."/>
            <person name="Hagos B."/>
            <person name="Hall J."/>
            <person name="Henson C."/>
            <person name="Hollinger A."/>
            <person name="Honan T."/>
            <person name="Huard M.D."/>
            <person name="Hughes L."/>
            <person name="Hurhula B."/>
            <person name="Husby M.E."/>
            <person name="Kamat A."/>
            <person name="Kanga B."/>
            <person name="Kashin S."/>
            <person name="Khazanovich D."/>
            <person name="Kisner P."/>
            <person name="Lance K."/>
            <person name="Lara M."/>
            <person name="Lee W."/>
            <person name="Lennon N."/>
            <person name="Letendre F."/>
            <person name="LeVine R."/>
            <person name="Lipovsky A."/>
            <person name="Liu X."/>
            <person name="Liu J."/>
            <person name="Liu S."/>
            <person name="Lokyitsang T."/>
            <person name="Lokyitsang Y."/>
            <person name="Lubonja R."/>
            <person name="Lui A."/>
            <person name="MacDonald P."/>
            <person name="Magnisalis V."/>
            <person name="Maru K."/>
            <person name="Matthews C."/>
            <person name="McCusker W."/>
            <person name="McDonough S."/>
            <person name="Mehta T."/>
            <person name="Meldrim J."/>
            <person name="Meneus L."/>
            <person name="Mihai O."/>
            <person name="Mihalev A."/>
            <person name="Mihova T."/>
            <person name="Mittelman R."/>
            <person name="Mlenga V."/>
            <person name="Montmayeur A."/>
            <person name="Mulrain L."/>
            <person name="Navidi A."/>
            <person name="Naylor J."/>
            <person name="Negash T."/>
            <person name="Nguyen T."/>
            <person name="Nguyen N."/>
            <person name="Nicol R."/>
            <person name="Norbu C."/>
            <person name="Norbu N."/>
            <person name="Novod N."/>
            <person name="O'Neill B."/>
            <person name="Osman S."/>
            <person name="Markiewicz E."/>
            <person name="Oyono O.L."/>
            <person name="Patti C."/>
            <person name="Phunkhang P."/>
            <person name="Pierre F."/>
            <person name="Priest M."/>
            <person name="Raghuraman S."/>
            <person name="Rege F."/>
            <person name="Reyes R."/>
            <person name="Rise C."/>
            <person name="Rogov P."/>
            <person name="Ross K."/>
            <person name="Ryan E."/>
            <person name="Settipalli S."/>
            <person name="Shea T."/>
            <person name="Sherpa N."/>
            <person name="Shi L."/>
            <person name="Shih D."/>
            <person name="Sparrow T."/>
            <person name="Spaulding J."/>
            <person name="Stalker J."/>
            <person name="Stange-Thomann N."/>
            <person name="Stavropoulos S."/>
            <person name="Stone C."/>
            <person name="Strader C."/>
            <person name="Tesfaye S."/>
            <person name="Thomson T."/>
            <person name="Thoulutsang Y."/>
            <person name="Thoulutsang D."/>
            <person name="Topham K."/>
            <person name="Topping I."/>
            <person name="Tsamla T."/>
            <person name="Vassiliev H."/>
            <person name="Vo A."/>
            <person name="Wangchuk T."/>
            <person name="Wangdi T."/>
            <person name="Weiand M."/>
            <person name="Wilkinson J."/>
            <person name="Wilson A."/>
            <person name="Yadav S."/>
            <person name="Young G."/>
            <person name="Yu Q."/>
            <person name="Zembek L."/>
            <person name="Zhong D."/>
            <person name="Zimmer A."/>
            <person name="Zwirko Z."/>
            <person name="Jaffe D.B."/>
            <person name="Alvarez P."/>
            <person name="Brockman W."/>
            <person name="Butler J."/>
            <person name="Chin C."/>
            <person name="Gnerre S."/>
            <person name="Grabherr M."/>
            <person name="Kleber M."/>
            <person name="Mauceli E."/>
            <person name="MacCallum I."/>
        </authorList>
    </citation>
    <scope>NUCLEOTIDE SEQUENCE [LARGE SCALE GENOMIC DNA]</scope>
    <source>
        <strain evidence="3">Tucson 15010-1051.87</strain>
    </source>
</reference>
<dbReference type="Proteomes" id="UP000008792">
    <property type="component" value="Unassembled WGS sequence"/>
</dbReference>
<feature type="compositionally biased region" description="Low complexity" evidence="1">
    <location>
        <begin position="310"/>
        <end position="330"/>
    </location>
</feature>
<dbReference type="HOGENOM" id="CLU_516082_0_0_1"/>
<feature type="compositionally biased region" description="Polar residues" evidence="1">
    <location>
        <begin position="401"/>
        <end position="412"/>
    </location>
</feature>